<evidence type="ECO:0000256" key="1">
    <source>
        <dbReference type="SAM" id="MobiDB-lite"/>
    </source>
</evidence>
<dbReference type="Proteomes" id="UP000236161">
    <property type="component" value="Unassembled WGS sequence"/>
</dbReference>
<dbReference type="OrthoDB" id="1939620at2759"/>
<reference evidence="2 3" key="1">
    <citation type="journal article" date="2017" name="Nature">
        <title>The Apostasia genome and the evolution of orchids.</title>
        <authorList>
            <person name="Zhang G.Q."/>
            <person name="Liu K.W."/>
            <person name="Li Z."/>
            <person name="Lohaus R."/>
            <person name="Hsiao Y.Y."/>
            <person name="Niu S.C."/>
            <person name="Wang J.Y."/>
            <person name="Lin Y.C."/>
            <person name="Xu Q."/>
            <person name="Chen L.J."/>
            <person name="Yoshida K."/>
            <person name="Fujiwara S."/>
            <person name="Wang Z.W."/>
            <person name="Zhang Y.Q."/>
            <person name="Mitsuda N."/>
            <person name="Wang M."/>
            <person name="Liu G.H."/>
            <person name="Pecoraro L."/>
            <person name="Huang H.X."/>
            <person name="Xiao X.J."/>
            <person name="Lin M."/>
            <person name="Wu X.Y."/>
            <person name="Wu W.L."/>
            <person name="Chen Y.Y."/>
            <person name="Chang S.B."/>
            <person name="Sakamoto S."/>
            <person name="Ohme-Takagi M."/>
            <person name="Yagi M."/>
            <person name="Zeng S.J."/>
            <person name="Shen C.Y."/>
            <person name="Yeh C.M."/>
            <person name="Luo Y.B."/>
            <person name="Tsai W.C."/>
            <person name="Van de Peer Y."/>
            <person name="Liu Z.J."/>
        </authorList>
    </citation>
    <scope>NUCLEOTIDE SEQUENCE [LARGE SCALE GENOMIC DNA]</scope>
    <source>
        <strain evidence="3">cv. Shenzhen</strain>
        <tissue evidence="2">Stem</tissue>
    </source>
</reference>
<sequence length="164" mass="18478">MFKDAVEDVLPILFVNNACYLLPIDSCDLSCDTSYKKVPLLHSANVAVQKELDTPASDRSCIHLQFEMKALDLLKIELVLRVVQEKVAELEKYYMTTKRAMATEVQKAHAQEDVMVDMGSNWPSWGNWAPPTLISQMALPKEMDEAQSPTLEENPCGDLLENHP</sequence>
<keyword evidence="3" id="KW-1185">Reference proteome</keyword>
<protein>
    <submittedName>
        <fullName evidence="2">Uncharacterized protein</fullName>
    </submittedName>
</protein>
<dbReference type="AlphaFoldDB" id="A0A2I0BC82"/>
<proteinExistence type="predicted"/>
<evidence type="ECO:0000313" key="2">
    <source>
        <dbReference type="EMBL" id="PKA65404.1"/>
    </source>
</evidence>
<feature type="region of interest" description="Disordered" evidence="1">
    <location>
        <begin position="143"/>
        <end position="164"/>
    </location>
</feature>
<dbReference type="EMBL" id="KZ451895">
    <property type="protein sequence ID" value="PKA65404.1"/>
    <property type="molecule type" value="Genomic_DNA"/>
</dbReference>
<evidence type="ECO:0000313" key="3">
    <source>
        <dbReference type="Proteomes" id="UP000236161"/>
    </source>
</evidence>
<name>A0A2I0BC82_9ASPA</name>
<organism evidence="2 3">
    <name type="scientific">Apostasia shenzhenica</name>
    <dbReference type="NCBI Taxonomy" id="1088818"/>
    <lineage>
        <taxon>Eukaryota</taxon>
        <taxon>Viridiplantae</taxon>
        <taxon>Streptophyta</taxon>
        <taxon>Embryophyta</taxon>
        <taxon>Tracheophyta</taxon>
        <taxon>Spermatophyta</taxon>
        <taxon>Magnoliopsida</taxon>
        <taxon>Liliopsida</taxon>
        <taxon>Asparagales</taxon>
        <taxon>Orchidaceae</taxon>
        <taxon>Apostasioideae</taxon>
        <taxon>Apostasia</taxon>
    </lineage>
</organism>
<accession>A0A2I0BC82</accession>
<gene>
    <name evidence="2" type="ORF">AXF42_Ash005738</name>
</gene>